<dbReference type="Pfam" id="PF13671">
    <property type="entry name" value="AAA_33"/>
    <property type="match status" value="1"/>
</dbReference>
<comment type="caution">
    <text evidence="2">The sequence shown here is derived from an EMBL/GenBank/DDBJ whole genome shotgun (WGS) entry which is preliminary data.</text>
</comment>
<evidence type="ECO:0000313" key="3">
    <source>
        <dbReference type="Proteomes" id="UP000744769"/>
    </source>
</evidence>
<sequence>MTDDAPQEPSGRLFVISGAQGVGKTTIGRALAEALTKAVFIDGDDIGNLVVSGKVTMTEPPTNDGLEQLFLRYAGALTLAEVYRFAGFDAVIADNVFGAHLEHFLDLAQPSPVHFVMLRASIETIYGRSTRRGGGGAYRDGFTVEQCWEDVEASPRVGLWLDVDNQSVAHTVTQILRRQSEALIAPSGA</sequence>
<dbReference type="SMART" id="SM00382">
    <property type="entry name" value="AAA"/>
    <property type="match status" value="1"/>
</dbReference>
<dbReference type="InterPro" id="IPR027417">
    <property type="entry name" value="P-loop_NTPase"/>
</dbReference>
<dbReference type="Proteomes" id="UP000744769">
    <property type="component" value="Unassembled WGS sequence"/>
</dbReference>
<organism evidence="2 3">
    <name type="scientific">Metallococcus carri</name>
    <dbReference type="NCBI Taxonomy" id="1656884"/>
    <lineage>
        <taxon>Bacteria</taxon>
        <taxon>Bacillati</taxon>
        <taxon>Actinomycetota</taxon>
        <taxon>Actinomycetes</taxon>
        <taxon>Micrococcales</taxon>
        <taxon>Dermacoccaceae</taxon>
        <taxon>Metallococcus</taxon>
    </lineage>
</organism>
<feature type="domain" description="AAA+ ATPase" evidence="1">
    <location>
        <begin position="10"/>
        <end position="130"/>
    </location>
</feature>
<proteinExistence type="predicted"/>
<dbReference type="SUPFAM" id="SSF52540">
    <property type="entry name" value="P-loop containing nucleoside triphosphate hydrolases"/>
    <property type="match status" value="1"/>
</dbReference>
<dbReference type="EMBL" id="JAAOIV010000005">
    <property type="protein sequence ID" value="NHN55687.1"/>
    <property type="molecule type" value="Genomic_DNA"/>
</dbReference>
<dbReference type="InterPro" id="IPR003593">
    <property type="entry name" value="AAA+_ATPase"/>
</dbReference>
<accession>A0A967B094</accession>
<gene>
    <name evidence="2" type="ORF">G9U51_07840</name>
</gene>
<dbReference type="RefSeq" id="WP_166195721.1">
    <property type="nucleotide sequence ID" value="NZ_JAAOIV010000005.1"/>
</dbReference>
<keyword evidence="3" id="KW-1185">Reference proteome</keyword>
<evidence type="ECO:0000259" key="1">
    <source>
        <dbReference type="SMART" id="SM00382"/>
    </source>
</evidence>
<protein>
    <submittedName>
        <fullName evidence="2">AAA family ATPase</fullName>
    </submittedName>
</protein>
<reference evidence="2" key="1">
    <citation type="submission" date="2020-03" db="EMBL/GenBank/DDBJ databases">
        <title>Draft sequencing of Calidifontibacter sp. DB0510.</title>
        <authorList>
            <person name="Kim D.-U."/>
        </authorList>
    </citation>
    <scope>NUCLEOTIDE SEQUENCE</scope>
    <source>
        <strain evidence="2">DB0510</strain>
    </source>
</reference>
<evidence type="ECO:0000313" key="2">
    <source>
        <dbReference type="EMBL" id="NHN55687.1"/>
    </source>
</evidence>
<dbReference type="Gene3D" id="3.40.50.300">
    <property type="entry name" value="P-loop containing nucleotide triphosphate hydrolases"/>
    <property type="match status" value="1"/>
</dbReference>
<dbReference type="AlphaFoldDB" id="A0A967B094"/>
<name>A0A967B094_9MICO</name>